<evidence type="ECO:0000313" key="1">
    <source>
        <dbReference type="EMBL" id="OUN40998.1"/>
    </source>
</evidence>
<evidence type="ECO:0000313" key="2">
    <source>
        <dbReference type="Proteomes" id="UP000196560"/>
    </source>
</evidence>
<dbReference type="RefSeq" id="WP_087187063.1">
    <property type="nucleotide sequence ID" value="NZ_NFHO01000021.1"/>
</dbReference>
<sequence>MKELSIFCDESGDFGPTSNHSPDYLIGLVLHDQSKDIGPQIERFRGELQGHGFTAYAPIHTAPLIRREDRYAEIDGKTRRKLFDILFAFFRRCDVKLKVIDIDKRVFGSGEQLEERLSRELGGFIRENLEGLLSYDRVVVYYDKGQKEISRILKHIFCATLSGVEFRTVSPADYLLFQVADLACTMMLVEDARTSKGMSRSEQRFFGGAASFKKTYYKAFEKKLI</sequence>
<dbReference type="EMBL" id="NFHO01000021">
    <property type="protein sequence ID" value="OUN40998.1"/>
    <property type="molecule type" value="Genomic_DNA"/>
</dbReference>
<accession>A0A1Y3U1C3</accession>
<gene>
    <name evidence="1" type="ORF">B5G21_10160</name>
</gene>
<keyword evidence="2" id="KW-1185">Reference proteome</keyword>
<comment type="caution">
    <text evidence="1">The sequence shown here is derived from an EMBL/GenBank/DDBJ whole genome shotgun (WGS) entry which is preliminary data.</text>
</comment>
<dbReference type="Proteomes" id="UP000196560">
    <property type="component" value="Unassembled WGS sequence"/>
</dbReference>
<proteinExistence type="predicted"/>
<organism evidence="1 2">
    <name type="scientific">Enorma massiliensis</name>
    <dbReference type="NCBI Taxonomy" id="1472761"/>
    <lineage>
        <taxon>Bacteria</taxon>
        <taxon>Bacillati</taxon>
        <taxon>Actinomycetota</taxon>
        <taxon>Coriobacteriia</taxon>
        <taxon>Coriobacteriales</taxon>
        <taxon>Coriobacteriaceae</taxon>
        <taxon>Enorma</taxon>
    </lineage>
</organism>
<dbReference type="AlphaFoldDB" id="A0A1Y3U1C3"/>
<reference evidence="2" key="1">
    <citation type="submission" date="2017-04" db="EMBL/GenBank/DDBJ databases">
        <title>Function of individual gut microbiota members based on whole genome sequencing of pure cultures obtained from chicken caecum.</title>
        <authorList>
            <person name="Medvecky M."/>
            <person name="Cejkova D."/>
            <person name="Polansky O."/>
            <person name="Karasova D."/>
            <person name="Kubasova T."/>
            <person name="Cizek A."/>
            <person name="Rychlik I."/>
        </authorList>
    </citation>
    <scope>NUCLEOTIDE SEQUENCE [LARGE SCALE GENOMIC DNA]</scope>
    <source>
        <strain evidence="2">An70</strain>
    </source>
</reference>
<dbReference type="InterPro" id="IPR024524">
    <property type="entry name" value="DUF3800"/>
</dbReference>
<protein>
    <submittedName>
        <fullName evidence="1">Uncharacterized protein</fullName>
    </submittedName>
</protein>
<dbReference type="Pfam" id="PF12686">
    <property type="entry name" value="DUF3800"/>
    <property type="match status" value="1"/>
</dbReference>
<name>A0A1Y3U1C3_9ACTN</name>